<dbReference type="Proteomes" id="UP000186176">
    <property type="component" value="Unassembled WGS sequence"/>
</dbReference>
<accession>A0A1J4MDD2</accession>
<organism evidence="1 2">
    <name type="scientific">Cryptosporidium ubiquitum</name>
    <dbReference type="NCBI Taxonomy" id="857276"/>
    <lineage>
        <taxon>Eukaryota</taxon>
        <taxon>Sar</taxon>
        <taxon>Alveolata</taxon>
        <taxon>Apicomplexa</taxon>
        <taxon>Conoidasida</taxon>
        <taxon>Coccidia</taxon>
        <taxon>Eucoccidiorida</taxon>
        <taxon>Eimeriorina</taxon>
        <taxon>Cryptosporidiidae</taxon>
        <taxon>Cryptosporidium</taxon>
    </lineage>
</organism>
<evidence type="ECO:0000313" key="2">
    <source>
        <dbReference type="Proteomes" id="UP000186176"/>
    </source>
</evidence>
<gene>
    <name evidence="1" type="ORF">cubi_01022</name>
</gene>
<dbReference type="AlphaFoldDB" id="A0A1J4MDD2"/>
<sequence>MHKQTEDLFFPASINVDLTISRCKKKLAGLRNYIKSTSYPRNQINTRFLREPNDYNIKNNKHQVYLAQNEKYRDMFSHLNERKLHHKLNTQNVKNYNPETNVCSEIDSESSLSYNNSFVNKLIERYYSTSKSRLPDLNNQFEANNLFQSSNNLFTPKLRKNDERKEDTLIYQDFENKSIKLNSVNTDIGSYCDPKFGKDCKSSNKKKNIETQKSPNVTLLKQCDLETREIVDNLDKKIKNLERKIKTNKKNDFQKQNTSEYLERSNCMESKLLSISVIPPYGISCFESSFLPYYCTLQEIQILKDLISIKGEIFNPSKTKIEVISIGKMFCCHARTRFIDSIKHLYQGSLNVLKLKLLIYIEEPEILLVNTFGPQPIENKGDIYFYELEAIYEMKKISRFMICLLITEKPVECFTKRRYTISNAKQVLPIYIIDVNSTSK</sequence>
<dbReference type="OrthoDB" id="341527at2759"/>
<dbReference type="GeneID" id="39977813"/>
<name>A0A1J4MDD2_9CRYT</name>
<evidence type="ECO:0000313" key="1">
    <source>
        <dbReference type="EMBL" id="OII70877.1"/>
    </source>
</evidence>
<dbReference type="VEuPathDB" id="CryptoDB:cubi_01022"/>
<protein>
    <submittedName>
        <fullName evidence="1">Uncharacterized protein</fullName>
    </submittedName>
</protein>
<reference evidence="1 2" key="1">
    <citation type="submission" date="2016-10" db="EMBL/GenBank/DDBJ databases">
        <title>Reductive evolution of mitochondrial metabolism and differential evolution of invasion-related proteins in Cryptosporidium.</title>
        <authorList>
            <person name="Liu S."/>
            <person name="Roellig D.M."/>
            <person name="Guo Y."/>
            <person name="Li N."/>
            <person name="Frace M.A."/>
            <person name="Tang K."/>
            <person name="Zhang L."/>
            <person name="Feng Y."/>
            <person name="Xiao L."/>
        </authorList>
    </citation>
    <scope>NUCLEOTIDE SEQUENCE [LARGE SCALE GENOMIC DNA]</scope>
    <source>
        <strain evidence="1">39726</strain>
    </source>
</reference>
<comment type="caution">
    <text evidence="1">The sequence shown here is derived from an EMBL/GenBank/DDBJ whole genome shotgun (WGS) entry which is preliminary data.</text>
</comment>
<keyword evidence="2" id="KW-1185">Reference proteome</keyword>
<proteinExistence type="predicted"/>
<dbReference type="RefSeq" id="XP_028872985.1">
    <property type="nucleotide sequence ID" value="XM_029018034.1"/>
</dbReference>
<dbReference type="EMBL" id="LRBP01000039">
    <property type="protein sequence ID" value="OII70877.1"/>
    <property type="molecule type" value="Genomic_DNA"/>
</dbReference>